<dbReference type="InterPro" id="IPR010977">
    <property type="entry name" value="Aromatic_deC"/>
</dbReference>
<dbReference type="InterPro" id="IPR015421">
    <property type="entry name" value="PyrdxlP-dep_Trfase_major"/>
</dbReference>
<dbReference type="GO" id="GO:0006520">
    <property type="term" value="P:amino acid metabolic process"/>
    <property type="evidence" value="ECO:0007669"/>
    <property type="project" value="InterPro"/>
</dbReference>
<name>A0A223NWJ1_9SPHI</name>
<comment type="cofactor">
    <cofactor evidence="1 6 7">
        <name>pyridoxal 5'-phosphate</name>
        <dbReference type="ChEBI" id="CHEBI:597326"/>
    </cofactor>
</comment>
<protein>
    <submittedName>
        <fullName evidence="8">Amino acid decarboxylase</fullName>
    </submittedName>
</protein>
<dbReference type="Gene3D" id="1.20.1340.10">
    <property type="entry name" value="dopa decarboxylase, N-terminal domain"/>
    <property type="match status" value="1"/>
</dbReference>
<evidence type="ECO:0000313" key="8">
    <source>
        <dbReference type="EMBL" id="ASU34186.1"/>
    </source>
</evidence>
<dbReference type="PANTHER" id="PTHR11999">
    <property type="entry name" value="GROUP II PYRIDOXAL-5-PHOSPHATE DECARBOXYLASE"/>
    <property type="match status" value="1"/>
</dbReference>
<keyword evidence="5 7" id="KW-0456">Lyase</keyword>
<dbReference type="KEGG" id="muc:MuYL_2297"/>
<dbReference type="InterPro" id="IPR002129">
    <property type="entry name" value="PyrdxlP-dep_de-COase"/>
</dbReference>
<reference evidence="8 9" key="1">
    <citation type="submission" date="2017-08" db="EMBL/GenBank/DDBJ databases">
        <title>Complete genome sequence of Mucilaginibacter sp. strain BJC16-A31.</title>
        <authorList>
            <consortium name="Henan University of Science and Technology"/>
            <person name="You X."/>
        </authorList>
    </citation>
    <scope>NUCLEOTIDE SEQUENCE [LARGE SCALE GENOMIC DNA]</scope>
    <source>
        <strain evidence="8 9">BJC16-A31</strain>
    </source>
</reference>
<evidence type="ECO:0000256" key="1">
    <source>
        <dbReference type="ARBA" id="ARBA00001933"/>
    </source>
</evidence>
<dbReference type="InterPro" id="IPR015424">
    <property type="entry name" value="PyrdxlP-dep_Trfase"/>
</dbReference>
<dbReference type="GO" id="GO:0030170">
    <property type="term" value="F:pyridoxal phosphate binding"/>
    <property type="evidence" value="ECO:0007669"/>
    <property type="project" value="InterPro"/>
</dbReference>
<keyword evidence="3" id="KW-0210">Decarboxylase</keyword>
<dbReference type="InterPro" id="IPR015422">
    <property type="entry name" value="PyrdxlP-dep_Trfase_small"/>
</dbReference>
<dbReference type="OrthoDB" id="9803665at2"/>
<dbReference type="Gene3D" id="3.90.1150.10">
    <property type="entry name" value="Aspartate Aminotransferase, domain 1"/>
    <property type="match status" value="1"/>
</dbReference>
<evidence type="ECO:0000256" key="7">
    <source>
        <dbReference type="RuleBase" id="RU000382"/>
    </source>
</evidence>
<evidence type="ECO:0000256" key="6">
    <source>
        <dbReference type="PIRSR" id="PIRSR602129-50"/>
    </source>
</evidence>
<dbReference type="Gene3D" id="3.40.640.10">
    <property type="entry name" value="Type I PLP-dependent aspartate aminotransferase-like (Major domain)"/>
    <property type="match status" value="1"/>
</dbReference>
<keyword evidence="4 6" id="KW-0663">Pyridoxal phosphate</keyword>
<organism evidence="8 9">
    <name type="scientific">Mucilaginibacter xinganensis</name>
    <dbReference type="NCBI Taxonomy" id="1234841"/>
    <lineage>
        <taxon>Bacteria</taxon>
        <taxon>Pseudomonadati</taxon>
        <taxon>Bacteroidota</taxon>
        <taxon>Sphingobacteriia</taxon>
        <taxon>Sphingobacteriales</taxon>
        <taxon>Sphingobacteriaceae</taxon>
        <taxon>Mucilaginibacter</taxon>
    </lineage>
</organism>
<dbReference type="Proteomes" id="UP000215002">
    <property type="component" value="Chromosome"/>
</dbReference>
<dbReference type="PRINTS" id="PR00800">
    <property type="entry name" value="YHDCRBOXLASE"/>
</dbReference>
<evidence type="ECO:0000256" key="3">
    <source>
        <dbReference type="ARBA" id="ARBA00022793"/>
    </source>
</evidence>
<comment type="similarity">
    <text evidence="2 7">Belongs to the group II decarboxylase family.</text>
</comment>
<keyword evidence="9" id="KW-1185">Reference proteome</keyword>
<dbReference type="RefSeq" id="WP_094572913.1">
    <property type="nucleotide sequence ID" value="NZ_CP022743.1"/>
</dbReference>
<evidence type="ECO:0000256" key="4">
    <source>
        <dbReference type="ARBA" id="ARBA00022898"/>
    </source>
</evidence>
<evidence type="ECO:0000313" key="9">
    <source>
        <dbReference type="Proteomes" id="UP000215002"/>
    </source>
</evidence>
<dbReference type="SUPFAM" id="SSF53383">
    <property type="entry name" value="PLP-dependent transferases"/>
    <property type="match status" value="1"/>
</dbReference>
<dbReference type="PANTHER" id="PTHR11999:SF70">
    <property type="entry name" value="MIP05841P"/>
    <property type="match status" value="1"/>
</dbReference>
<accession>A0A223NWJ1</accession>
<dbReference type="GO" id="GO:0019752">
    <property type="term" value="P:carboxylic acid metabolic process"/>
    <property type="evidence" value="ECO:0007669"/>
    <property type="project" value="InterPro"/>
</dbReference>
<feature type="modified residue" description="N6-(pyridoxal phosphate)lysine" evidence="6">
    <location>
        <position position="305"/>
    </location>
</feature>
<proteinExistence type="inferred from homology"/>
<evidence type="ECO:0000256" key="5">
    <source>
        <dbReference type="ARBA" id="ARBA00023239"/>
    </source>
</evidence>
<dbReference type="EMBL" id="CP022743">
    <property type="protein sequence ID" value="ASU34186.1"/>
    <property type="molecule type" value="Genomic_DNA"/>
</dbReference>
<sequence>MNEISSKPEIGLDPVDWDDIKTLGHQIIDDMVDYLKGIGEKPVWTPVPQLVKAELSTPLPHQPENIFDVYRDFKQNIFPYHGGNIHPKYFSWVQGTGTPMGAFADLLAGVMNSNTAIGDQSALYVDKQVINWCKQLMNYPATGSGILVSGGSIANITGLIVARNTIIANAKNAGVYAAPGKLIAYCSSETHNCIGKAAEVIGIGNQQLRKIAVNDNFEIDTEALKAKIKEDKDAGFLPFCIIGNAGTVNTGAIDPLSELLQIARKEKIWFHIDGAFGALAKLAPAYRDKLKAIEEADSVAFDLHKWMYMQYEVGCVLFKDATAHKAAFATTVNYLTAHDRGLAAGPETISNYGMELSRGFKALKVWMSLKEHGADKYAAMISQNIDQAFYLGNQVSKHPELELMASVTMNVVCFRYNPGNMDDNQLNILNKELLMRMQEKGIAAPSSTLLNGNYVIRAAITNHRTRRSHLDEMINGTIAIGDTLVKTYDSRLFKFDFLIQ</sequence>
<dbReference type="AlphaFoldDB" id="A0A223NWJ1"/>
<gene>
    <name evidence="8" type="ORF">MuYL_2297</name>
</gene>
<dbReference type="GO" id="GO:0016831">
    <property type="term" value="F:carboxy-lyase activity"/>
    <property type="evidence" value="ECO:0007669"/>
    <property type="project" value="UniProtKB-KW"/>
</dbReference>
<dbReference type="Pfam" id="PF00282">
    <property type="entry name" value="Pyridoxal_deC"/>
    <property type="match status" value="1"/>
</dbReference>
<evidence type="ECO:0000256" key="2">
    <source>
        <dbReference type="ARBA" id="ARBA00009533"/>
    </source>
</evidence>